<reference evidence="4" key="2">
    <citation type="submission" date="2018-03" db="EMBL/GenBank/DDBJ databases">
        <authorList>
            <person name="Derbyshire K."/>
            <person name="Gray T.A."/>
            <person name="Champion M."/>
        </authorList>
    </citation>
    <scope>NUCLEOTIDE SEQUENCE [LARGE SCALE GENOMIC DNA]</scope>
    <source>
        <strain evidence="4">MKD8</strain>
    </source>
</reference>
<dbReference type="Pfam" id="PF03033">
    <property type="entry name" value="Glyco_transf_28"/>
    <property type="match status" value="1"/>
</dbReference>
<dbReference type="Proteomes" id="UP000011200">
    <property type="component" value="Chromosome"/>
</dbReference>
<dbReference type="PANTHER" id="PTHR48050:SF13">
    <property type="entry name" value="STEROL 3-BETA-GLUCOSYLTRANSFERASE UGT80A2"/>
    <property type="match status" value="1"/>
</dbReference>
<dbReference type="Pfam" id="PF06722">
    <property type="entry name" value="EryCIII-like_C"/>
    <property type="match status" value="1"/>
</dbReference>
<evidence type="ECO:0000313" key="3">
    <source>
        <dbReference type="EMBL" id="AWT55605.1"/>
    </source>
</evidence>
<dbReference type="FunFam" id="3.40.50.2000:FF:000009">
    <property type="entry name" value="Sterol 3-beta-glucosyltransferase UGT80A2"/>
    <property type="match status" value="1"/>
</dbReference>
<dbReference type="CDD" id="cd03784">
    <property type="entry name" value="GT1_Gtf-like"/>
    <property type="match status" value="1"/>
</dbReference>
<keyword evidence="3" id="KW-0808">Transferase</keyword>
<organism evidence="3 4">
    <name type="scientific">Mycolicibacterium smegmatis (strain MKD8)</name>
    <name type="common">Mycobacterium smegmatis</name>
    <dbReference type="NCBI Taxonomy" id="1214915"/>
    <lineage>
        <taxon>Bacteria</taxon>
        <taxon>Bacillati</taxon>
        <taxon>Actinomycetota</taxon>
        <taxon>Actinomycetes</taxon>
        <taxon>Mycobacteriales</taxon>
        <taxon>Mycobacteriaceae</taxon>
        <taxon>Mycolicibacterium</taxon>
    </lineage>
</organism>
<dbReference type="GO" id="GO:0033072">
    <property type="term" value="P:vancomycin biosynthetic process"/>
    <property type="evidence" value="ECO:0007669"/>
    <property type="project" value="UniProtKB-ARBA"/>
</dbReference>
<dbReference type="InterPro" id="IPR004276">
    <property type="entry name" value="GlycoTrans_28_N"/>
</dbReference>
<evidence type="ECO:0000259" key="2">
    <source>
        <dbReference type="Pfam" id="PF06722"/>
    </source>
</evidence>
<dbReference type="InterPro" id="IPR010610">
    <property type="entry name" value="EryCIII-like_C"/>
</dbReference>
<reference evidence="3 4" key="1">
    <citation type="journal article" date="2013" name="Genome Announc.">
        <title>Draft genome sequence of MKD8, a conjugal recipient Mycobacterium smegmatis strain.</title>
        <authorList>
            <person name="Gray T.A."/>
            <person name="Palumbo M.J."/>
            <person name="Derbyshire K.M."/>
        </authorList>
    </citation>
    <scope>NUCLEOTIDE SEQUENCE [LARGE SCALE GENOMIC DNA]</scope>
    <source>
        <strain evidence="3 4">MKD8</strain>
    </source>
</reference>
<feature type="domain" description="Glycosyltransferase family 28 N-terminal" evidence="1">
    <location>
        <begin position="5"/>
        <end position="83"/>
    </location>
</feature>
<name>A0A2U9PWH0_MYCSE</name>
<gene>
    <name evidence="3" type="ORF">D806_046470</name>
</gene>
<protein>
    <submittedName>
        <fullName evidence="3">Glycosyltransferase family protein 28</fullName>
    </submittedName>
</protein>
<dbReference type="Gene3D" id="3.40.50.2000">
    <property type="entry name" value="Glycogen Phosphorylase B"/>
    <property type="match status" value="2"/>
</dbReference>
<dbReference type="GO" id="GO:0005975">
    <property type="term" value="P:carbohydrate metabolic process"/>
    <property type="evidence" value="ECO:0007669"/>
    <property type="project" value="InterPro"/>
</dbReference>
<proteinExistence type="predicted"/>
<dbReference type="GO" id="GO:0008194">
    <property type="term" value="F:UDP-glycosyltransferase activity"/>
    <property type="evidence" value="ECO:0007669"/>
    <property type="project" value="InterPro"/>
</dbReference>
<dbReference type="InterPro" id="IPR050426">
    <property type="entry name" value="Glycosyltransferase_28"/>
</dbReference>
<feature type="domain" description="Erythromycin biosynthesis protein CIII-like C-terminal" evidence="2">
    <location>
        <begin position="289"/>
        <end position="394"/>
    </location>
</feature>
<dbReference type="PANTHER" id="PTHR48050">
    <property type="entry name" value="STEROL 3-BETA-GLUCOSYLTRANSFERASE"/>
    <property type="match status" value="1"/>
</dbReference>
<dbReference type="SUPFAM" id="SSF53756">
    <property type="entry name" value="UDP-Glycosyltransferase/glycogen phosphorylase"/>
    <property type="match status" value="1"/>
</dbReference>
<sequence>MTMKFVVAIHGTRGDIEPSATVATELRRRGHEVRMAVPPNLVPFVERIGLSAESYGVDSQQQLDADTFRDFWKIRNPVKAIREGREYMVGGWAEMSATVAALADGADVLLTGTTYQEVVANVAESEQIPLAALHYFPHRANSQILPIRLPRRIVEPMWAVAEWGYWQILKSAEDAQRRELGLAPARSSSVNRIVSSGTLEIQAYDEVFFPGLRQEWRGTRPFVGALTLELPTDTDDDVTAWAASGKPPIYFGFGSMPVQSHADAVTMISSVCTRLGERALISSGAWNLDAIPESDHVKVVGAVNHAKIFPLCRAVVHHGGAGTTAAGLRAARPTLILWVGADQPVWAAAVKRLQVGTAERFSKTTPDSLLAGLQTVLTPRAALRARQIADEMTTPADSVRMTADLLEAAAARPMPA</sequence>
<dbReference type="GO" id="GO:0016758">
    <property type="term" value="F:hexosyltransferase activity"/>
    <property type="evidence" value="ECO:0007669"/>
    <property type="project" value="InterPro"/>
</dbReference>
<evidence type="ECO:0000313" key="4">
    <source>
        <dbReference type="Proteomes" id="UP000011200"/>
    </source>
</evidence>
<dbReference type="EMBL" id="CP027541">
    <property type="protein sequence ID" value="AWT55605.1"/>
    <property type="molecule type" value="Genomic_DNA"/>
</dbReference>
<accession>A0A2U9PWH0</accession>
<dbReference type="AlphaFoldDB" id="A0A2U9PWH0"/>
<dbReference type="InterPro" id="IPR002213">
    <property type="entry name" value="UDP_glucos_trans"/>
</dbReference>
<evidence type="ECO:0000259" key="1">
    <source>
        <dbReference type="Pfam" id="PF03033"/>
    </source>
</evidence>